<dbReference type="PIRSF" id="PIRSF028170">
    <property type="entry name" value="CHP02256"/>
    <property type="match status" value="1"/>
</dbReference>
<organism evidence="7 8">
    <name type="scientific">Aeromonas salmonicida subsp. salmonicida 01-B526</name>
    <dbReference type="NCBI Taxonomy" id="1076135"/>
    <lineage>
        <taxon>Bacteria</taxon>
        <taxon>Pseudomonadati</taxon>
        <taxon>Pseudomonadota</taxon>
        <taxon>Gammaproteobacteria</taxon>
        <taxon>Aeromonadales</taxon>
        <taxon>Aeromonadaceae</taxon>
        <taxon>Aeromonas</taxon>
    </lineage>
</organism>
<keyword evidence="1" id="KW-0645">Protease</keyword>
<keyword evidence="8" id="KW-1185">Reference proteome</keyword>
<dbReference type="NCBIfam" id="TIGR02256">
    <property type="entry name" value="ICE_VC0181"/>
    <property type="match status" value="1"/>
</dbReference>
<dbReference type="EMBL" id="AGVO01000055">
    <property type="protein sequence ID" value="EHI51709.1"/>
    <property type="molecule type" value="Genomic_DNA"/>
</dbReference>
<dbReference type="InterPro" id="IPR028090">
    <property type="entry name" value="JAB_dom_prok"/>
</dbReference>
<dbReference type="SUPFAM" id="SSF102712">
    <property type="entry name" value="JAB1/MPN domain"/>
    <property type="match status" value="1"/>
</dbReference>
<dbReference type="Gene3D" id="3.40.140.10">
    <property type="entry name" value="Cytidine Deaminase, domain 2"/>
    <property type="match status" value="1"/>
</dbReference>
<evidence type="ECO:0000313" key="8">
    <source>
        <dbReference type="Proteomes" id="UP000006428"/>
    </source>
</evidence>
<dbReference type="Pfam" id="PF14464">
    <property type="entry name" value="Prok-JAB"/>
    <property type="match status" value="1"/>
</dbReference>
<evidence type="ECO:0000256" key="2">
    <source>
        <dbReference type="ARBA" id="ARBA00022723"/>
    </source>
</evidence>
<proteinExistence type="predicted"/>
<sequence>MNKNLDLIFSDNSNSMIVIMSNVVEILLSHRQLTSDSFEAAGVLIGERRGMHLVINDLSEPGAGDIRHRYNVDRRGQHHQAKVISTFSQSDGRKQYLGEWHTHPEDYPAPSSTDKSSWARNLKYNKPMIVIIVGRNDIWVGKIVENSLVKLTEM</sequence>
<keyword evidence="3" id="KW-0378">Hydrolase</keyword>
<feature type="domain" description="JAB" evidence="6">
    <location>
        <begin position="32"/>
        <end position="134"/>
    </location>
</feature>
<keyword evidence="4" id="KW-0862">Zinc</keyword>
<name>A0ABN0DXU3_AERSS</name>
<comment type="caution">
    <text evidence="7">The sequence shown here is derived from an EMBL/GenBank/DDBJ whole genome shotgun (WGS) entry which is preliminary data.</text>
</comment>
<dbReference type="Proteomes" id="UP000006428">
    <property type="component" value="Unassembled WGS sequence"/>
</dbReference>
<evidence type="ECO:0000313" key="7">
    <source>
        <dbReference type="EMBL" id="EHI51709.1"/>
    </source>
</evidence>
<evidence type="ECO:0000259" key="6">
    <source>
        <dbReference type="Pfam" id="PF14464"/>
    </source>
</evidence>
<evidence type="ECO:0000256" key="3">
    <source>
        <dbReference type="ARBA" id="ARBA00022801"/>
    </source>
</evidence>
<accession>A0ABN0DXU3</accession>
<dbReference type="InterPro" id="IPR011952">
    <property type="entry name" value="CAP3"/>
</dbReference>
<gene>
    <name evidence="7" type="ORF">IYQ_15253</name>
</gene>
<keyword evidence="2" id="KW-0479">Metal-binding</keyword>
<protein>
    <recommendedName>
        <fullName evidence="6">JAB domain-containing protein</fullName>
    </recommendedName>
</protein>
<evidence type="ECO:0000256" key="4">
    <source>
        <dbReference type="ARBA" id="ARBA00022833"/>
    </source>
</evidence>
<evidence type="ECO:0000256" key="5">
    <source>
        <dbReference type="ARBA" id="ARBA00023049"/>
    </source>
</evidence>
<evidence type="ECO:0000256" key="1">
    <source>
        <dbReference type="ARBA" id="ARBA00022670"/>
    </source>
</evidence>
<reference evidence="7 8" key="1">
    <citation type="journal article" date="2012" name="Front. Microbiol.">
        <title>Draft Genome Sequence of the Virulent Strain 01-B526 of the Fish Pathogen Aeromonas salmonicida.</title>
        <authorList>
            <person name="Charette S.J."/>
            <person name="Brochu F."/>
            <person name="Boyle B."/>
            <person name="Filion G."/>
            <person name="Tanaka K.H."/>
            <person name="Derome N."/>
        </authorList>
    </citation>
    <scope>NUCLEOTIDE SEQUENCE [LARGE SCALE GENOMIC DNA]</scope>
    <source>
        <strain evidence="7 8">01-B526</strain>
    </source>
</reference>
<keyword evidence="5" id="KW-0482">Metalloprotease</keyword>